<comment type="caution">
    <text evidence="1">The sequence shown here is derived from an EMBL/GenBank/DDBJ whole genome shotgun (WGS) entry which is preliminary data.</text>
</comment>
<organism evidence="1">
    <name type="scientific">bioreactor metagenome</name>
    <dbReference type="NCBI Taxonomy" id="1076179"/>
    <lineage>
        <taxon>unclassified sequences</taxon>
        <taxon>metagenomes</taxon>
        <taxon>ecological metagenomes</taxon>
    </lineage>
</organism>
<proteinExistence type="predicted"/>
<dbReference type="AlphaFoldDB" id="A0A645I1V3"/>
<evidence type="ECO:0000313" key="1">
    <source>
        <dbReference type="EMBL" id="MPN45218.1"/>
    </source>
</evidence>
<dbReference type="EMBL" id="VSSQ01104945">
    <property type="protein sequence ID" value="MPN45218.1"/>
    <property type="molecule type" value="Genomic_DNA"/>
</dbReference>
<accession>A0A645I1V3</accession>
<gene>
    <name evidence="1" type="ORF">SDC9_192785</name>
</gene>
<protein>
    <submittedName>
        <fullName evidence="1">Uncharacterized protein</fullName>
    </submittedName>
</protein>
<reference evidence="1" key="1">
    <citation type="submission" date="2019-08" db="EMBL/GenBank/DDBJ databases">
        <authorList>
            <person name="Kucharzyk K."/>
            <person name="Murdoch R.W."/>
            <person name="Higgins S."/>
            <person name="Loffler F."/>
        </authorList>
    </citation>
    <scope>NUCLEOTIDE SEQUENCE</scope>
</reference>
<name>A0A645I1V3_9ZZZZ</name>
<sequence length="50" mass="5878">MGIIKDVNKNTLNELLLISQRYMIDKIASKELSYSERDILRAKIVRDKLK</sequence>